<reference evidence="1" key="1">
    <citation type="submission" date="2021-09" db="EMBL/GenBank/DDBJ databases">
        <authorList>
            <consortium name="AG Swart"/>
            <person name="Singh M."/>
            <person name="Singh A."/>
            <person name="Seah K."/>
            <person name="Emmerich C."/>
        </authorList>
    </citation>
    <scope>NUCLEOTIDE SEQUENCE</scope>
    <source>
        <strain evidence="1">ATCC30299</strain>
    </source>
</reference>
<proteinExistence type="predicted"/>
<accession>A0AAU9JEL3</accession>
<name>A0AAU9JEL3_9CILI</name>
<dbReference type="EMBL" id="CAJZBQ010000030">
    <property type="protein sequence ID" value="CAG9322009.1"/>
    <property type="molecule type" value="Genomic_DNA"/>
</dbReference>
<evidence type="ECO:0000313" key="2">
    <source>
        <dbReference type="Proteomes" id="UP001162131"/>
    </source>
</evidence>
<organism evidence="1 2">
    <name type="scientific">Blepharisma stoltei</name>
    <dbReference type="NCBI Taxonomy" id="1481888"/>
    <lineage>
        <taxon>Eukaryota</taxon>
        <taxon>Sar</taxon>
        <taxon>Alveolata</taxon>
        <taxon>Ciliophora</taxon>
        <taxon>Postciliodesmatophora</taxon>
        <taxon>Heterotrichea</taxon>
        <taxon>Heterotrichida</taxon>
        <taxon>Blepharismidae</taxon>
        <taxon>Blepharisma</taxon>
    </lineage>
</organism>
<comment type="caution">
    <text evidence="1">The sequence shown here is derived from an EMBL/GenBank/DDBJ whole genome shotgun (WGS) entry which is preliminary data.</text>
</comment>
<gene>
    <name evidence="1" type="ORF">BSTOLATCC_MIC30391</name>
</gene>
<evidence type="ECO:0000313" key="1">
    <source>
        <dbReference type="EMBL" id="CAG9322009.1"/>
    </source>
</evidence>
<protein>
    <submittedName>
        <fullName evidence="1">Uncharacterized protein</fullName>
    </submittedName>
</protein>
<sequence>MELYFQIKSDYMNDGVSQTVKLIIWNILRNPNIPCEIRNQSLYRLLVGVCEELIFNEIEAVYWSIFLEDYVWTEIDDSLHDLLLFSGFAVKKEICDSVEPFLFYLETSHDKFLISYEIWEQNHSPFIQIGILELNSKYQKLTSFDNRDSGELFNFNFYVDDILHACPPYSIPELKAEADDKKDENERAESFRSNSFSLFFENKRMSSSDNLLPDLATNASTGQSSLVYNPGLLQKIDSICNVYLNVDIPKIVTDPSKTKKKRSSLLSLLSDSAQN</sequence>
<dbReference type="Proteomes" id="UP001162131">
    <property type="component" value="Unassembled WGS sequence"/>
</dbReference>
<keyword evidence="2" id="KW-1185">Reference proteome</keyword>
<dbReference type="AlphaFoldDB" id="A0AAU9JEL3"/>